<evidence type="ECO:0000313" key="2">
    <source>
        <dbReference type="Proteomes" id="UP000034006"/>
    </source>
</evidence>
<dbReference type="AlphaFoldDB" id="A0A0G1HYX7"/>
<proteinExistence type="predicted"/>
<organism evidence="1 2">
    <name type="scientific">Candidatus Collierbacteria bacterium GW2011_GWB2_44_22</name>
    <dbReference type="NCBI Taxonomy" id="1618387"/>
    <lineage>
        <taxon>Bacteria</taxon>
        <taxon>Candidatus Collieribacteriota</taxon>
    </lineage>
</organism>
<comment type="caution">
    <text evidence="1">The sequence shown here is derived from an EMBL/GenBank/DDBJ whole genome shotgun (WGS) entry which is preliminary data.</text>
</comment>
<accession>A0A0G1HYX7</accession>
<dbReference type="EMBL" id="LCIH01000004">
    <property type="protein sequence ID" value="KKT52135.1"/>
    <property type="molecule type" value="Genomic_DNA"/>
</dbReference>
<dbReference type="Proteomes" id="UP000034006">
    <property type="component" value="Unassembled WGS sequence"/>
</dbReference>
<protein>
    <submittedName>
        <fullName evidence="1">Uncharacterized protein</fullName>
    </submittedName>
</protein>
<dbReference type="STRING" id="1618387.UW44_C0004G0040"/>
<evidence type="ECO:0000313" key="1">
    <source>
        <dbReference type="EMBL" id="KKT52135.1"/>
    </source>
</evidence>
<dbReference type="InterPro" id="IPR028944">
    <property type="entry name" value="PRTase_ComF-like"/>
</dbReference>
<reference evidence="1 2" key="1">
    <citation type="journal article" date="2015" name="Nature">
        <title>rRNA introns, odd ribosomes, and small enigmatic genomes across a large radiation of phyla.</title>
        <authorList>
            <person name="Brown C.T."/>
            <person name="Hug L.A."/>
            <person name="Thomas B.C."/>
            <person name="Sharon I."/>
            <person name="Castelle C.J."/>
            <person name="Singh A."/>
            <person name="Wilkins M.J."/>
            <person name="Williams K.H."/>
            <person name="Banfield J.F."/>
        </authorList>
    </citation>
    <scope>NUCLEOTIDE SEQUENCE [LARGE SCALE GENOMIC DNA]</scope>
</reference>
<name>A0A0G1HYX7_9BACT</name>
<dbReference type="Pfam" id="PF15610">
    <property type="entry name" value="PRTase_3"/>
    <property type="match status" value="1"/>
</dbReference>
<sequence length="336" mass="37317">MTQPELMQNELLKLKKRIFVHEIGPGEANQVVKITRNHSGEIISSRPFDGKLYSRMKYGDPSAIRTAASDVFNLIVSNSFLLSVFSNHEVVFTNEARDVPTASYCIMVSLVNDFLNPYLVKNYLKPTETVRSERRGEISSDDYASLTVKQRQARVGQRGGFFSPENVAKLTGKKVVLFDDLVITGTYENNQTSLLMNSGVSSDDIIPIYWIQISPEAGKNPTFEKELNQSAVKSLADLFDIFTLPGVQPSERIIKYVLPITDESGHIVPEKEGQLADLCERLCSGEGSEEKAKNGSATLLKLFNTSLSSDGFGTMDRFKAGYGLIESILKSHKIIM</sequence>
<gene>
    <name evidence="1" type="ORF">UW44_C0004G0040</name>
</gene>